<name>R6WJN1_9FIRM</name>
<feature type="signal peptide" evidence="1">
    <location>
        <begin position="1"/>
        <end position="24"/>
    </location>
</feature>
<feature type="chain" id="PRO_5004423304" description="Haem-binding uptake Tiki superfamily ChaN domain-containing protein" evidence="1">
    <location>
        <begin position="25"/>
        <end position="285"/>
    </location>
</feature>
<reference evidence="3" key="1">
    <citation type="submission" date="2012-11" db="EMBL/GenBank/DDBJ databases">
        <title>Dependencies among metagenomic species, viruses, plasmids and units of genetic variation.</title>
        <authorList>
            <person name="Nielsen H.B."/>
            <person name="Almeida M."/>
            <person name="Juncker A.S."/>
            <person name="Rasmussen S."/>
            <person name="Li J."/>
            <person name="Sunagawa S."/>
            <person name="Plichta D."/>
            <person name="Gautier L."/>
            <person name="Le Chatelier E."/>
            <person name="Peletier E."/>
            <person name="Bonde I."/>
            <person name="Nielsen T."/>
            <person name="Manichanh C."/>
            <person name="Arumugam M."/>
            <person name="Batto J."/>
            <person name="Santos M.B.Q.D."/>
            <person name="Blom N."/>
            <person name="Borruel N."/>
            <person name="Burgdorf K.S."/>
            <person name="Boumezbeur F."/>
            <person name="Casellas F."/>
            <person name="Dore J."/>
            <person name="Guarner F."/>
            <person name="Hansen T."/>
            <person name="Hildebrand F."/>
            <person name="Kaas R.S."/>
            <person name="Kennedy S."/>
            <person name="Kristiansen K."/>
            <person name="Kultima J.R."/>
            <person name="Leonard P."/>
            <person name="Levenez F."/>
            <person name="Lund O."/>
            <person name="Moumen B."/>
            <person name="Le Paslier D."/>
            <person name="Pons N."/>
            <person name="Pedersen O."/>
            <person name="Prifti E."/>
            <person name="Qin J."/>
            <person name="Raes J."/>
            <person name="Tap J."/>
            <person name="Tims S."/>
            <person name="Ussery D.W."/>
            <person name="Yamada T."/>
            <person name="MetaHit consortium"/>
            <person name="Renault P."/>
            <person name="Sicheritz-Ponten T."/>
            <person name="Bork P."/>
            <person name="Wang J."/>
            <person name="Brunak S."/>
            <person name="Ehrlich S.D."/>
        </authorList>
    </citation>
    <scope>NUCLEOTIDE SEQUENCE [LARGE SCALE GENOMIC DNA]</scope>
</reference>
<dbReference type="EMBL" id="CBGL010000010">
    <property type="protein sequence ID" value="CDD09600.1"/>
    <property type="molecule type" value="Genomic_DNA"/>
</dbReference>
<dbReference type="Pfam" id="PF04187">
    <property type="entry name" value="Cofac_haem_bdg"/>
    <property type="match status" value="1"/>
</dbReference>
<dbReference type="HOGENOM" id="CLU_035488_0_1_9"/>
<gene>
    <name evidence="3" type="ORF">BN587_01559</name>
</gene>
<proteinExistence type="predicted"/>
<keyword evidence="1" id="KW-0732">Signal</keyword>
<evidence type="ECO:0000256" key="1">
    <source>
        <dbReference type="SAM" id="SignalP"/>
    </source>
</evidence>
<comment type="caution">
    <text evidence="3">The sequence shown here is derived from an EMBL/GenBank/DDBJ whole genome shotgun (WGS) entry which is preliminary data.</text>
</comment>
<sequence length="285" mass="31747">MNKYIKTIALSMAMLCLGAGAAGAAQFSDAQSGKNLTAAQLASKLQKYDVVFFGEYHDQSEIHQYELELLKAMYKAKGEKLALSMEMFEADNQSKLNNFLADTLSEENFLAASRPWPNYRTDYAPLVNFAKEKKMPVIAANVPRFLAAHVAKNNASTEGVEAQYQQWLPKHTYAPEGAYKDKFYAQMSSPAAPMKMPSARLAAVYAAQCLKDDKMAESIAAFADAHQNMQILHINGCFHSDAHLGTAQKLEALRPELKVAVITPLERKQKREKPAGDFVVWFDRK</sequence>
<dbReference type="Gene3D" id="3.40.50.11550">
    <property type="match status" value="1"/>
</dbReference>
<dbReference type="InterPro" id="IPR016773">
    <property type="entry name" value="Fe3_uptake_reg_CjrA_prd"/>
</dbReference>
<dbReference type="RefSeq" id="WP_021720601.1">
    <property type="nucleotide sequence ID" value="NZ_FR892806.1"/>
</dbReference>
<evidence type="ECO:0000313" key="3">
    <source>
        <dbReference type="EMBL" id="CDD09600.1"/>
    </source>
</evidence>
<evidence type="ECO:0000259" key="2">
    <source>
        <dbReference type="Pfam" id="PF04187"/>
    </source>
</evidence>
<dbReference type="AlphaFoldDB" id="R6WJN1"/>
<organism evidence="3 4">
    <name type="scientific">Phascolarctobacterium succinatutens CAG:287</name>
    <dbReference type="NCBI Taxonomy" id="1263101"/>
    <lineage>
        <taxon>Bacteria</taxon>
        <taxon>Bacillati</taxon>
        <taxon>Bacillota</taxon>
        <taxon>Negativicutes</taxon>
        <taxon>Acidaminococcales</taxon>
        <taxon>Acidaminococcaceae</taxon>
        <taxon>Phascolarctobacterium</taxon>
    </lineage>
</organism>
<dbReference type="Proteomes" id="UP000014937">
    <property type="component" value="Unassembled WGS sequence"/>
</dbReference>
<dbReference type="PIRSF" id="PIRSF020419">
    <property type="entry name" value="Fe_uptake_reg_CjrA_prd"/>
    <property type="match status" value="1"/>
</dbReference>
<dbReference type="CDD" id="cd14727">
    <property type="entry name" value="ChanN-like"/>
    <property type="match status" value="1"/>
</dbReference>
<accession>R6WJN1</accession>
<feature type="domain" description="Haem-binding uptake Tiki superfamily ChaN" evidence="2">
    <location>
        <begin position="42"/>
        <end position="250"/>
    </location>
</feature>
<evidence type="ECO:0000313" key="4">
    <source>
        <dbReference type="Proteomes" id="UP000014937"/>
    </source>
</evidence>
<protein>
    <recommendedName>
        <fullName evidence="2">Haem-binding uptake Tiki superfamily ChaN domain-containing protein</fullName>
    </recommendedName>
</protein>
<dbReference type="SUPFAM" id="SSF159501">
    <property type="entry name" value="EreA/ChaN-like"/>
    <property type="match status" value="1"/>
</dbReference>
<dbReference type="InterPro" id="IPR007314">
    <property type="entry name" value="Cofac_haem-bd_dom"/>
</dbReference>